<accession>A0A7S7YTF7</accession>
<evidence type="ECO:0008006" key="4">
    <source>
        <dbReference type="Google" id="ProtNLM"/>
    </source>
</evidence>
<feature type="transmembrane region" description="Helical" evidence="1">
    <location>
        <begin position="110"/>
        <end position="133"/>
    </location>
</feature>
<dbReference type="EMBL" id="CP045429">
    <property type="protein sequence ID" value="QPB83324.1"/>
    <property type="molecule type" value="Genomic_DNA"/>
</dbReference>
<feature type="transmembrane region" description="Helical" evidence="1">
    <location>
        <begin position="38"/>
        <end position="57"/>
    </location>
</feature>
<dbReference type="AlphaFoldDB" id="A0A7S7YTF7"/>
<evidence type="ECO:0000313" key="2">
    <source>
        <dbReference type="EMBL" id="QPB83324.1"/>
    </source>
</evidence>
<gene>
    <name evidence="2" type="ORF">CWC22_010105</name>
</gene>
<organism evidence="2 3">
    <name type="scientific">Pseudoalteromonas rubra</name>
    <dbReference type="NCBI Taxonomy" id="43658"/>
    <lineage>
        <taxon>Bacteria</taxon>
        <taxon>Pseudomonadati</taxon>
        <taxon>Pseudomonadota</taxon>
        <taxon>Gammaproteobacteria</taxon>
        <taxon>Alteromonadales</taxon>
        <taxon>Pseudoalteromonadaceae</taxon>
        <taxon>Pseudoalteromonas</taxon>
    </lineage>
</organism>
<name>A0A7S7YTF7_9GAMM</name>
<evidence type="ECO:0000313" key="3">
    <source>
        <dbReference type="Proteomes" id="UP000305729"/>
    </source>
</evidence>
<feature type="transmembrane region" description="Helical" evidence="1">
    <location>
        <begin position="6"/>
        <end position="26"/>
    </location>
</feature>
<dbReference type="RefSeq" id="WP_138538189.1">
    <property type="nucleotide sequence ID" value="NZ_CP045429.1"/>
</dbReference>
<reference evidence="2 3" key="1">
    <citation type="submission" date="2019-10" db="EMBL/GenBank/DDBJ databases">
        <title>Pseudoalteromonas rubra S4059.</title>
        <authorList>
            <person name="Paulsen S."/>
            <person name="Wang X."/>
        </authorList>
    </citation>
    <scope>NUCLEOTIDE SEQUENCE [LARGE SCALE GENOMIC DNA]</scope>
    <source>
        <strain evidence="2 3">S4059</strain>
    </source>
</reference>
<keyword evidence="1" id="KW-1133">Transmembrane helix</keyword>
<keyword evidence="1" id="KW-0812">Transmembrane</keyword>
<evidence type="ECO:0000256" key="1">
    <source>
        <dbReference type="SAM" id="Phobius"/>
    </source>
</evidence>
<protein>
    <recommendedName>
        <fullName evidence="4">EF-hand domain-containing protein</fullName>
    </recommendedName>
</protein>
<sequence>MSIETAVLLRMIGYVLFLVLPMFVPFFKGLCRKPFKVLTRYTLCVVLMYLALAAPVYNLNYQLDLVVAQMDRDGNGSISPVEEATWTETEIKARKMRVADGGRNVFGYALAPYLALTYSAIVFLMTYLSIWLFGKIKTRVF</sequence>
<dbReference type="Proteomes" id="UP000305729">
    <property type="component" value="Chromosome 1"/>
</dbReference>
<keyword evidence="1" id="KW-0472">Membrane</keyword>
<proteinExistence type="predicted"/>